<dbReference type="RefSeq" id="WP_075315851.1">
    <property type="nucleotide sequence ID" value="NZ_CP131470.1"/>
</dbReference>
<dbReference type="AlphaFoldDB" id="A0A365PME2"/>
<comment type="caution">
    <text evidence="1">The sequence shown here is derived from an EMBL/GenBank/DDBJ whole genome shotgun (WGS) entry which is preliminary data.</text>
</comment>
<evidence type="ECO:0000313" key="1">
    <source>
        <dbReference type="EMBL" id="RBA49821.1"/>
    </source>
</evidence>
<dbReference type="Proteomes" id="UP000253688">
    <property type="component" value="Unassembled WGS sequence"/>
</dbReference>
<dbReference type="EMBL" id="QEWH01000009">
    <property type="protein sequence ID" value="RBA49821.1"/>
    <property type="molecule type" value="Genomic_DNA"/>
</dbReference>
<evidence type="ECO:0000313" key="2">
    <source>
        <dbReference type="Proteomes" id="UP000253688"/>
    </source>
</evidence>
<sequence length="59" mass="6800">MKRIVLGHIAALVAASQYAEASPVKERKDEFNLKKLHYSIPKEPETWQGKGNRRKPRVK</sequence>
<reference evidence="1 2" key="1">
    <citation type="submission" date="2018-04" db="EMBL/GenBank/DDBJ databases">
        <title>Acinetobacter junii Genome sequencing and assembly.</title>
        <authorList>
            <person name="Su J."/>
            <person name="Rensing C."/>
            <person name="Mazhar H.S."/>
        </authorList>
    </citation>
    <scope>NUCLEOTIDE SEQUENCE [LARGE SCALE GENOMIC DNA]</scope>
    <source>
        <strain evidence="1 2">SC22</strain>
    </source>
</reference>
<gene>
    <name evidence="1" type="ORF">DC346_01960</name>
</gene>
<organism evidence="1 2">
    <name type="scientific">Acinetobacter junii</name>
    <dbReference type="NCBI Taxonomy" id="40215"/>
    <lineage>
        <taxon>Bacteria</taxon>
        <taxon>Pseudomonadati</taxon>
        <taxon>Pseudomonadota</taxon>
        <taxon>Gammaproteobacteria</taxon>
        <taxon>Moraxellales</taxon>
        <taxon>Moraxellaceae</taxon>
        <taxon>Acinetobacter</taxon>
    </lineage>
</organism>
<name>A0A365PME2_ACIJU</name>
<accession>A0A365PME2</accession>
<protein>
    <submittedName>
        <fullName evidence="1">Uncharacterized protein</fullName>
    </submittedName>
</protein>
<proteinExistence type="predicted"/>